<accession>A0A5M6I509</accession>
<evidence type="ECO:0000313" key="3">
    <source>
        <dbReference type="Proteomes" id="UP000323886"/>
    </source>
</evidence>
<feature type="region of interest" description="Disordered" evidence="1">
    <location>
        <begin position="49"/>
        <end position="87"/>
    </location>
</feature>
<reference evidence="2 3" key="1">
    <citation type="submission" date="2019-09" db="EMBL/GenBank/DDBJ databases">
        <title>Draft Whole-Genome sequence of Blastochloris sulfoviridis DSM 729.</title>
        <authorList>
            <person name="Meyer T.E."/>
            <person name="Kyndt J.A."/>
        </authorList>
    </citation>
    <scope>NUCLEOTIDE SEQUENCE [LARGE SCALE GENOMIC DNA]</scope>
    <source>
        <strain evidence="2 3">DSM 729</strain>
    </source>
</reference>
<keyword evidence="3" id="KW-1185">Reference proteome</keyword>
<protein>
    <submittedName>
        <fullName evidence="2">Uncharacterized protein</fullName>
    </submittedName>
</protein>
<feature type="compositionally biased region" description="Basic and acidic residues" evidence="1">
    <location>
        <begin position="49"/>
        <end position="63"/>
    </location>
</feature>
<gene>
    <name evidence="2" type="ORF">F1193_03640</name>
</gene>
<dbReference type="EMBL" id="VWPL01000004">
    <property type="protein sequence ID" value="KAA5602937.1"/>
    <property type="molecule type" value="Genomic_DNA"/>
</dbReference>
<evidence type="ECO:0000313" key="2">
    <source>
        <dbReference type="EMBL" id="KAA5602937.1"/>
    </source>
</evidence>
<evidence type="ECO:0000256" key="1">
    <source>
        <dbReference type="SAM" id="MobiDB-lite"/>
    </source>
</evidence>
<name>A0A5M6I509_9HYPH</name>
<dbReference type="RefSeq" id="WP_150096308.1">
    <property type="nucleotide sequence ID" value="NZ_VWPL01000004.1"/>
</dbReference>
<proteinExistence type="predicted"/>
<dbReference type="OrthoDB" id="7210901at2"/>
<dbReference type="Proteomes" id="UP000323886">
    <property type="component" value="Unassembled WGS sequence"/>
</dbReference>
<comment type="caution">
    <text evidence="2">The sequence shown here is derived from an EMBL/GenBank/DDBJ whole genome shotgun (WGS) entry which is preliminary data.</text>
</comment>
<organism evidence="2 3">
    <name type="scientific">Blastochloris sulfoviridis</name>
    <dbReference type="NCBI Taxonomy" id="50712"/>
    <lineage>
        <taxon>Bacteria</taxon>
        <taxon>Pseudomonadati</taxon>
        <taxon>Pseudomonadota</taxon>
        <taxon>Alphaproteobacteria</taxon>
        <taxon>Hyphomicrobiales</taxon>
        <taxon>Blastochloridaceae</taxon>
        <taxon>Blastochloris</taxon>
    </lineage>
</organism>
<sequence length="176" mass="20088">MAIPCKFERSLLSHDEFETVLPSHHPHIYDIELEGLKALRQRLRDMRDRERTLAREKQRESRGKGRARGGSFPGTAERPSQRKQVFSGALKRVTKEIHRLEKLEARTAHVDAARRALAMRRAAQFPPRPEAGRMPNEGMQSLPPRRRMTRVPGSWIGRISQATKNAQAARDARNAG</sequence>
<feature type="region of interest" description="Disordered" evidence="1">
    <location>
        <begin position="123"/>
        <end position="176"/>
    </location>
</feature>
<dbReference type="AlphaFoldDB" id="A0A5M6I509"/>